<comment type="pathway">
    <text evidence="8">Cofactor biosynthesis; coenzyme A biosynthesis; CoA from (R)-pantothenate: step 5/5.</text>
</comment>
<dbReference type="Pfam" id="PF01121">
    <property type="entry name" value="CoaE"/>
    <property type="match status" value="1"/>
</dbReference>
<keyword evidence="7 8" id="KW-0173">Coenzyme A biosynthesis</keyword>
<evidence type="ECO:0000256" key="3">
    <source>
        <dbReference type="ARBA" id="ARBA00022679"/>
    </source>
</evidence>
<dbReference type="InterPro" id="IPR001977">
    <property type="entry name" value="Depp_CoAkinase"/>
</dbReference>
<reference evidence="10 11" key="1">
    <citation type="submission" date="2016-10" db="EMBL/GenBank/DDBJ databases">
        <authorList>
            <person name="de Groot N.N."/>
        </authorList>
    </citation>
    <scope>NUCLEOTIDE SEQUENCE [LARGE SCALE GENOMIC DNA]</scope>
    <source>
        <strain evidence="10 11">DSM 20678</strain>
    </source>
</reference>
<dbReference type="Proteomes" id="UP000198577">
    <property type="component" value="Unassembled WGS sequence"/>
</dbReference>
<dbReference type="AlphaFoldDB" id="A0A1I5UJU7"/>
<dbReference type="GO" id="GO:0005524">
    <property type="term" value="F:ATP binding"/>
    <property type="evidence" value="ECO:0007669"/>
    <property type="project" value="UniProtKB-UniRule"/>
</dbReference>
<dbReference type="PROSITE" id="PS51219">
    <property type="entry name" value="DPCK"/>
    <property type="match status" value="1"/>
</dbReference>
<dbReference type="EMBL" id="FOXR01000007">
    <property type="protein sequence ID" value="SFP95522.1"/>
    <property type="molecule type" value="Genomic_DNA"/>
</dbReference>
<comment type="catalytic activity">
    <reaction evidence="8">
        <text>3'-dephospho-CoA + ATP = ADP + CoA + H(+)</text>
        <dbReference type="Rhea" id="RHEA:18245"/>
        <dbReference type="ChEBI" id="CHEBI:15378"/>
        <dbReference type="ChEBI" id="CHEBI:30616"/>
        <dbReference type="ChEBI" id="CHEBI:57287"/>
        <dbReference type="ChEBI" id="CHEBI:57328"/>
        <dbReference type="ChEBI" id="CHEBI:456216"/>
        <dbReference type="EC" id="2.7.1.24"/>
    </reaction>
</comment>
<dbReference type="CDD" id="cd02022">
    <property type="entry name" value="DPCK"/>
    <property type="match status" value="1"/>
</dbReference>
<dbReference type="UniPathway" id="UPA00241">
    <property type="reaction ID" value="UER00356"/>
</dbReference>
<evidence type="ECO:0000256" key="7">
    <source>
        <dbReference type="ARBA" id="ARBA00022993"/>
    </source>
</evidence>
<name>A0A1I5UJU7_9FIRM</name>
<dbReference type="Gene3D" id="3.40.50.300">
    <property type="entry name" value="P-loop containing nucleotide triphosphate hydrolases"/>
    <property type="match status" value="1"/>
</dbReference>
<evidence type="ECO:0000256" key="4">
    <source>
        <dbReference type="ARBA" id="ARBA00022741"/>
    </source>
</evidence>
<dbReference type="HAMAP" id="MF_00376">
    <property type="entry name" value="Dephospho_CoA_kinase"/>
    <property type="match status" value="1"/>
</dbReference>
<comment type="similarity">
    <text evidence="1 8">Belongs to the CoaE family.</text>
</comment>
<evidence type="ECO:0000256" key="9">
    <source>
        <dbReference type="NCBIfam" id="TIGR00152"/>
    </source>
</evidence>
<dbReference type="STRING" id="937334.SAMN05444406_10767"/>
<keyword evidence="5 8" id="KW-0418">Kinase</keyword>
<comment type="subcellular location">
    <subcellularLocation>
        <location evidence="8">Cytoplasm</location>
    </subcellularLocation>
</comment>
<keyword evidence="2 8" id="KW-0963">Cytoplasm</keyword>
<evidence type="ECO:0000256" key="2">
    <source>
        <dbReference type="ARBA" id="ARBA00022490"/>
    </source>
</evidence>
<accession>A0A1I5UJU7</accession>
<organism evidence="10 11">
    <name type="scientific">Caldicoprobacter faecalis</name>
    <dbReference type="NCBI Taxonomy" id="937334"/>
    <lineage>
        <taxon>Bacteria</taxon>
        <taxon>Bacillati</taxon>
        <taxon>Bacillota</taxon>
        <taxon>Clostridia</taxon>
        <taxon>Caldicoprobacterales</taxon>
        <taxon>Caldicoprobacteraceae</taxon>
        <taxon>Caldicoprobacter</taxon>
    </lineage>
</organism>
<dbReference type="GO" id="GO:0004140">
    <property type="term" value="F:dephospho-CoA kinase activity"/>
    <property type="evidence" value="ECO:0007669"/>
    <property type="project" value="UniProtKB-UniRule"/>
</dbReference>
<keyword evidence="6 8" id="KW-0067">ATP-binding</keyword>
<dbReference type="GO" id="GO:0015937">
    <property type="term" value="P:coenzyme A biosynthetic process"/>
    <property type="evidence" value="ECO:0007669"/>
    <property type="project" value="UniProtKB-UniRule"/>
</dbReference>
<dbReference type="PANTHER" id="PTHR10695">
    <property type="entry name" value="DEPHOSPHO-COA KINASE-RELATED"/>
    <property type="match status" value="1"/>
</dbReference>
<keyword evidence="11" id="KW-1185">Reference proteome</keyword>
<dbReference type="RefSeq" id="WP_092282145.1">
    <property type="nucleotide sequence ID" value="NZ_FOXR01000007.1"/>
</dbReference>
<protein>
    <recommendedName>
        <fullName evidence="8 9">Dephospho-CoA kinase</fullName>
        <ecNumber evidence="8 9">2.7.1.24</ecNumber>
    </recommendedName>
    <alternativeName>
        <fullName evidence="8">Dephosphocoenzyme A kinase</fullName>
    </alternativeName>
</protein>
<dbReference type="FunFam" id="3.40.50.300:FF:000991">
    <property type="entry name" value="Dephospho-CoA kinase"/>
    <property type="match status" value="1"/>
</dbReference>
<proteinExistence type="inferred from homology"/>
<evidence type="ECO:0000313" key="11">
    <source>
        <dbReference type="Proteomes" id="UP000198577"/>
    </source>
</evidence>
<dbReference type="OrthoDB" id="9812943at2"/>
<keyword evidence="3 8" id="KW-0808">Transferase</keyword>
<keyword evidence="4 8" id="KW-0547">Nucleotide-binding</keyword>
<sequence length="196" mass="22118">MKVIGLTGGIACGKSTVSRMLADLGAAVIDADMVAREIMKKGTPVWQRIKETFGDQYLLPDGEIDRKKLGELVFANPEALKKLNSITHPAIQHQVLSEIDRLKSRGGYKAVVVDAALLIEAGWCDMVDEVWLVVADRETQIERLMKRNGLTRQQALNRINSQMDQDIKRRYADRIIDNSHGLEHTRKQVEQLWAEL</sequence>
<comment type="function">
    <text evidence="8">Catalyzes the phosphorylation of the 3'-hydroxyl group of dephosphocoenzyme A to form coenzyme A.</text>
</comment>
<evidence type="ECO:0000256" key="6">
    <source>
        <dbReference type="ARBA" id="ARBA00022840"/>
    </source>
</evidence>
<evidence type="ECO:0000256" key="5">
    <source>
        <dbReference type="ARBA" id="ARBA00022777"/>
    </source>
</evidence>
<evidence type="ECO:0000256" key="1">
    <source>
        <dbReference type="ARBA" id="ARBA00009018"/>
    </source>
</evidence>
<dbReference type="PANTHER" id="PTHR10695:SF46">
    <property type="entry name" value="BIFUNCTIONAL COENZYME A SYNTHASE-RELATED"/>
    <property type="match status" value="1"/>
</dbReference>
<dbReference type="EC" id="2.7.1.24" evidence="8 9"/>
<dbReference type="SUPFAM" id="SSF52540">
    <property type="entry name" value="P-loop containing nucleoside triphosphate hydrolases"/>
    <property type="match status" value="1"/>
</dbReference>
<gene>
    <name evidence="8" type="primary">coaE</name>
    <name evidence="10" type="ORF">SAMN05444406_10767</name>
</gene>
<evidence type="ECO:0000313" key="10">
    <source>
        <dbReference type="EMBL" id="SFP95522.1"/>
    </source>
</evidence>
<evidence type="ECO:0000256" key="8">
    <source>
        <dbReference type="HAMAP-Rule" id="MF_00376"/>
    </source>
</evidence>
<dbReference type="NCBIfam" id="TIGR00152">
    <property type="entry name" value="dephospho-CoA kinase"/>
    <property type="match status" value="1"/>
</dbReference>
<dbReference type="InterPro" id="IPR027417">
    <property type="entry name" value="P-loop_NTPase"/>
</dbReference>
<dbReference type="GO" id="GO:0005737">
    <property type="term" value="C:cytoplasm"/>
    <property type="evidence" value="ECO:0007669"/>
    <property type="project" value="UniProtKB-SubCell"/>
</dbReference>
<feature type="binding site" evidence="8">
    <location>
        <begin position="11"/>
        <end position="16"/>
    </location>
    <ligand>
        <name>ATP</name>
        <dbReference type="ChEBI" id="CHEBI:30616"/>
    </ligand>
</feature>